<evidence type="ECO:0008006" key="3">
    <source>
        <dbReference type="Google" id="ProtNLM"/>
    </source>
</evidence>
<dbReference type="SUPFAM" id="SSF64288">
    <property type="entry name" value="Chorismate lyase-like"/>
    <property type="match status" value="1"/>
</dbReference>
<reference evidence="2" key="1">
    <citation type="journal article" date="2019" name="Int. J. Syst. Evol. Microbiol.">
        <title>The Global Catalogue of Microorganisms (GCM) 10K type strain sequencing project: providing services to taxonomists for standard genome sequencing and annotation.</title>
        <authorList>
            <consortium name="The Broad Institute Genomics Platform"/>
            <consortium name="The Broad Institute Genome Sequencing Center for Infectious Disease"/>
            <person name="Wu L."/>
            <person name="Ma J."/>
        </authorList>
    </citation>
    <scope>NUCLEOTIDE SEQUENCE [LARGE SCALE GENOMIC DNA]</scope>
    <source>
        <strain evidence="2">NBRC 3267</strain>
    </source>
</reference>
<dbReference type="Gene3D" id="3.40.1410.10">
    <property type="entry name" value="Chorismate lyase-like"/>
    <property type="match status" value="1"/>
</dbReference>
<dbReference type="Proteomes" id="UP001156614">
    <property type="component" value="Unassembled WGS sequence"/>
</dbReference>
<evidence type="ECO:0000313" key="1">
    <source>
        <dbReference type="EMBL" id="GLQ62180.1"/>
    </source>
</evidence>
<evidence type="ECO:0000313" key="2">
    <source>
        <dbReference type="Proteomes" id="UP001156614"/>
    </source>
</evidence>
<dbReference type="InterPro" id="IPR028978">
    <property type="entry name" value="Chorismate_lyase_/UTRA_dom_sf"/>
</dbReference>
<dbReference type="AlphaFoldDB" id="A0AAV5NDG1"/>
<proteinExistence type="predicted"/>
<name>A0AAV5NDG1_9PROT</name>
<comment type="caution">
    <text evidence="1">The sequence shown here is derived from an EMBL/GenBank/DDBJ whole genome shotgun (WGS) entry which is preliminary data.</text>
</comment>
<protein>
    <recommendedName>
        <fullName evidence="3">Chorismate lyase</fullName>
    </recommendedName>
</protein>
<organism evidence="1 2">
    <name type="scientific">Gluconobacter cerinus</name>
    <dbReference type="NCBI Taxonomy" id="38307"/>
    <lineage>
        <taxon>Bacteria</taxon>
        <taxon>Pseudomonadati</taxon>
        <taxon>Pseudomonadota</taxon>
        <taxon>Alphaproteobacteria</taxon>
        <taxon>Acetobacterales</taxon>
        <taxon>Acetobacteraceae</taxon>
        <taxon>Gluconobacter</taxon>
    </lineage>
</organism>
<accession>A0AAV5NDG1</accession>
<keyword evidence="2" id="KW-1185">Reference proteome</keyword>
<sequence length="202" mass="22347">MMTMISRTTSKFRLTKTTATTTKVVRALSFAAVLSGCAGPGDALSPDGAAVRALKDRLERHPSATAVLQEHCSVLIRVVRLPVGEQPSQETLRLLEVSDPQQVRTRHVQLLCGDVPLSDAWNWYVPERLTDDMNHLLETTDTPFGKAVSKTNFYRQRLETRFPDNATGIVLENRAVLRRASDNAPISLVVEDYLPGALKPQP</sequence>
<dbReference type="EMBL" id="BSNU01000002">
    <property type="protein sequence ID" value="GLQ62180.1"/>
    <property type="molecule type" value="Genomic_DNA"/>
</dbReference>
<gene>
    <name evidence="1" type="ORF">GCM10007867_10250</name>
</gene>